<dbReference type="Proteomes" id="UP000327157">
    <property type="component" value="Chromosome 16"/>
</dbReference>
<gene>
    <name evidence="4" type="ORF">D8674_017533</name>
</gene>
<feature type="compositionally biased region" description="Basic and acidic residues" evidence="1">
    <location>
        <begin position="291"/>
        <end position="311"/>
    </location>
</feature>
<dbReference type="EMBL" id="SMOL01000160">
    <property type="protein sequence ID" value="KAB2625873.1"/>
    <property type="molecule type" value="Genomic_DNA"/>
</dbReference>
<accession>A0A5N5HH01</accession>
<evidence type="ECO:0000313" key="5">
    <source>
        <dbReference type="Proteomes" id="UP000327157"/>
    </source>
</evidence>
<feature type="region of interest" description="Disordered" evidence="1">
    <location>
        <begin position="276"/>
        <end position="311"/>
    </location>
</feature>
<dbReference type="Pfam" id="PF10536">
    <property type="entry name" value="PMD"/>
    <property type="match status" value="1"/>
</dbReference>
<evidence type="ECO:0000256" key="2">
    <source>
        <dbReference type="SAM" id="Phobius"/>
    </source>
</evidence>
<feature type="domain" description="Aminotransferase-like plant mobile" evidence="3">
    <location>
        <begin position="12"/>
        <end position="146"/>
    </location>
</feature>
<evidence type="ECO:0000259" key="3">
    <source>
        <dbReference type="Pfam" id="PF10536"/>
    </source>
</evidence>
<keyword evidence="5" id="KW-1185">Reference proteome</keyword>
<protein>
    <recommendedName>
        <fullName evidence="3">Aminotransferase-like plant mobile domain-containing protein</fullName>
    </recommendedName>
</protein>
<dbReference type="GO" id="GO:0010073">
    <property type="term" value="P:meristem maintenance"/>
    <property type="evidence" value="ECO:0007669"/>
    <property type="project" value="InterPro"/>
</dbReference>
<comment type="caution">
    <text evidence="4">The sequence shown here is derived from an EMBL/GenBank/DDBJ whole genome shotgun (WGS) entry which is preliminary data.</text>
</comment>
<proteinExistence type="predicted"/>
<reference evidence="4 5" key="1">
    <citation type="submission" date="2019-09" db="EMBL/GenBank/DDBJ databases">
        <authorList>
            <person name="Ou C."/>
        </authorList>
    </citation>
    <scope>NUCLEOTIDE SEQUENCE [LARGE SCALE GENOMIC DNA]</scope>
    <source>
        <strain evidence="4">S2</strain>
        <tissue evidence="4">Leaf</tissue>
    </source>
</reference>
<evidence type="ECO:0000256" key="1">
    <source>
        <dbReference type="SAM" id="MobiDB-lite"/>
    </source>
</evidence>
<name>A0A5N5HH01_9ROSA</name>
<sequence>MTKKQVARLKLEFLRHMVRRWSTETHTLVCAWGEFNPTLEDVANIMHLPIVGNVEPFRYVIPSASTDIFDVLKKGAPTSPRKAFCFNEWIKHFWHNKQESNCRFKAMLCLWLGRFIFYDSKDTFSRQVIPWAIAIVRGQVVLLASFLYVLPFFKFFLWECIKGLKITFYPSSAMKSRYIIDSASYLPKKLPLAYDAVKHFKPQVVKDGPPSSKLDSSPALKKSKSEGSAAKPKTGLRVPKCLLLLALPSLMSSSISLKQAAGGGLAIEESINTSAESDLGSGEHLQASLGKDTEGEEIGKEPSGKDDSKVTKDVDLDEVDGFLNDDVNTDVVGPRVGVEALGKLKHNIANEDRVLNSIEELIPSSEAFSSWVDFRGVKLCSILAEVLGKFFERAGDEDELGTLLYGMKHTSPLEITEHMLICWQDMISDVVALGVPVGSLVEKLGELRDTMFGLWLEKDKGHKELEVEKLKLKKLVCGSSMEIVTCFQLAVDQLHADTSSSSSERVTFLIAFALFSSSNSRSFHHQLVYAAASHSTSLNAKTLAMGIIISTGEIASDPYTKKYPKSVNNAFPDEIGYCCSCCFPERDCFYALRDSVATRIHMWPSEAGLIVLIKSSPQFPSRSSPSKASSGNGALMAGAFLLITAMLGYSSTKVSLKLVMSFSAIVWYNDKVTSFTSKLPWTWLRTKFESPTILIFLTTISMAVERPMMKASLSYVACAWKA</sequence>
<dbReference type="InterPro" id="IPR019557">
    <property type="entry name" value="AminoTfrase-like_pln_mobile"/>
</dbReference>
<organism evidence="4 5">
    <name type="scientific">Pyrus ussuriensis x Pyrus communis</name>
    <dbReference type="NCBI Taxonomy" id="2448454"/>
    <lineage>
        <taxon>Eukaryota</taxon>
        <taxon>Viridiplantae</taxon>
        <taxon>Streptophyta</taxon>
        <taxon>Embryophyta</taxon>
        <taxon>Tracheophyta</taxon>
        <taxon>Spermatophyta</taxon>
        <taxon>Magnoliopsida</taxon>
        <taxon>eudicotyledons</taxon>
        <taxon>Gunneridae</taxon>
        <taxon>Pentapetalae</taxon>
        <taxon>rosids</taxon>
        <taxon>fabids</taxon>
        <taxon>Rosales</taxon>
        <taxon>Rosaceae</taxon>
        <taxon>Amygdaloideae</taxon>
        <taxon>Maleae</taxon>
        <taxon>Pyrus</taxon>
    </lineage>
</organism>
<feature type="transmembrane region" description="Helical" evidence="2">
    <location>
        <begin position="128"/>
        <end position="150"/>
    </location>
</feature>
<dbReference type="InterPro" id="IPR044824">
    <property type="entry name" value="MAIN-like"/>
</dbReference>
<dbReference type="PANTHER" id="PTHR46033">
    <property type="entry name" value="PROTEIN MAIN-LIKE 2"/>
    <property type="match status" value="1"/>
</dbReference>
<reference evidence="4 5" key="3">
    <citation type="submission" date="2019-11" db="EMBL/GenBank/DDBJ databases">
        <title>A de novo genome assembly of a pear dwarfing rootstock.</title>
        <authorList>
            <person name="Wang F."/>
            <person name="Wang J."/>
            <person name="Li S."/>
            <person name="Zhang Y."/>
            <person name="Fang M."/>
            <person name="Ma L."/>
            <person name="Zhao Y."/>
            <person name="Jiang S."/>
        </authorList>
    </citation>
    <scope>NUCLEOTIDE SEQUENCE [LARGE SCALE GENOMIC DNA]</scope>
    <source>
        <strain evidence="4">S2</strain>
        <tissue evidence="4">Leaf</tissue>
    </source>
</reference>
<keyword evidence="2" id="KW-0812">Transmembrane</keyword>
<dbReference type="OrthoDB" id="1194658at2759"/>
<feature type="region of interest" description="Disordered" evidence="1">
    <location>
        <begin position="204"/>
        <end position="232"/>
    </location>
</feature>
<dbReference type="AlphaFoldDB" id="A0A5N5HH01"/>
<reference evidence="5" key="2">
    <citation type="submission" date="2019-10" db="EMBL/GenBank/DDBJ databases">
        <title>A de novo genome assembly of a pear dwarfing rootstock.</title>
        <authorList>
            <person name="Wang F."/>
            <person name="Wang J."/>
            <person name="Li S."/>
            <person name="Zhang Y."/>
            <person name="Fang M."/>
            <person name="Ma L."/>
            <person name="Zhao Y."/>
            <person name="Jiang S."/>
        </authorList>
    </citation>
    <scope>NUCLEOTIDE SEQUENCE [LARGE SCALE GENOMIC DNA]</scope>
</reference>
<keyword evidence="2" id="KW-0472">Membrane</keyword>
<dbReference type="PANTHER" id="PTHR46033:SF80">
    <property type="entry name" value="PROTEIN MAIN-LIKE 2-LIKE"/>
    <property type="match status" value="1"/>
</dbReference>
<keyword evidence="2" id="KW-1133">Transmembrane helix</keyword>
<evidence type="ECO:0000313" key="4">
    <source>
        <dbReference type="EMBL" id="KAB2625873.1"/>
    </source>
</evidence>